<comment type="caution">
    <text evidence="2">The sequence shown here is derived from an EMBL/GenBank/DDBJ whole genome shotgun (WGS) entry which is preliminary data.</text>
</comment>
<dbReference type="Proteomes" id="UP000692954">
    <property type="component" value="Unassembled WGS sequence"/>
</dbReference>
<feature type="region of interest" description="Disordered" evidence="1">
    <location>
        <begin position="1"/>
        <end position="28"/>
    </location>
</feature>
<evidence type="ECO:0000313" key="2">
    <source>
        <dbReference type="EMBL" id="CAD8047549.1"/>
    </source>
</evidence>
<proteinExistence type="predicted"/>
<evidence type="ECO:0000313" key="3">
    <source>
        <dbReference type="Proteomes" id="UP000692954"/>
    </source>
</evidence>
<gene>
    <name evidence="2" type="ORF">PSON_ATCC_30995.1.T0020452</name>
</gene>
<feature type="compositionally biased region" description="Low complexity" evidence="1">
    <location>
        <begin position="15"/>
        <end position="25"/>
    </location>
</feature>
<protein>
    <submittedName>
        <fullName evidence="2">Uncharacterized protein</fullName>
    </submittedName>
</protein>
<accession>A0A8S1K1T6</accession>
<keyword evidence="3" id="KW-1185">Reference proteome</keyword>
<sequence>MKQKKQLTLGSTNHSRQSSQGSESSKNNYKRCYLQISPRFDSNNGLAFKNELKEVKIISSQHEYLSPNQEIIPHHRKSVQSLKEDPLKKSQFSKIIHTIDEFQ</sequence>
<evidence type="ECO:0000256" key="1">
    <source>
        <dbReference type="SAM" id="MobiDB-lite"/>
    </source>
</evidence>
<feature type="compositionally biased region" description="Polar residues" evidence="1">
    <location>
        <begin position="1"/>
        <end position="14"/>
    </location>
</feature>
<name>A0A8S1K1T6_9CILI</name>
<dbReference type="AlphaFoldDB" id="A0A8S1K1T6"/>
<reference evidence="2" key="1">
    <citation type="submission" date="2021-01" db="EMBL/GenBank/DDBJ databases">
        <authorList>
            <consortium name="Genoscope - CEA"/>
            <person name="William W."/>
        </authorList>
    </citation>
    <scope>NUCLEOTIDE SEQUENCE</scope>
</reference>
<organism evidence="2 3">
    <name type="scientific">Paramecium sonneborni</name>
    <dbReference type="NCBI Taxonomy" id="65129"/>
    <lineage>
        <taxon>Eukaryota</taxon>
        <taxon>Sar</taxon>
        <taxon>Alveolata</taxon>
        <taxon>Ciliophora</taxon>
        <taxon>Intramacronucleata</taxon>
        <taxon>Oligohymenophorea</taxon>
        <taxon>Peniculida</taxon>
        <taxon>Parameciidae</taxon>
        <taxon>Paramecium</taxon>
    </lineage>
</organism>
<dbReference type="EMBL" id="CAJJDN010000002">
    <property type="protein sequence ID" value="CAD8047549.1"/>
    <property type="molecule type" value="Genomic_DNA"/>
</dbReference>